<sequence length="235" mass="26956">MTTPPFSLNIFKQLEIFQDIKRLDKQFDLMLIDWKNGAYKKQGLANGVNINYPTWEIEKKILLWTSRHHKHLGSPITTSHLYIGNADFLKDVHVSQTELAFTGSENILKNLVARGLATWDKGALITQQGLAYGLIIDVLYKLEKDGSIKKGKTKYRDEKLTKKRFTFIGYEFIYCTGLLVIFLSLLLLGFSVYKSLDLKINFPFWFLYIRYAVAAVSFLPVVLFGIGTCLIKSKK</sequence>
<evidence type="ECO:0000256" key="1">
    <source>
        <dbReference type="SAM" id="Phobius"/>
    </source>
</evidence>
<accession>A0A2M6YVB2</accession>
<evidence type="ECO:0000313" key="3">
    <source>
        <dbReference type="Proteomes" id="UP000230184"/>
    </source>
</evidence>
<gene>
    <name evidence="2" type="ORF">COT02_00965</name>
</gene>
<name>A0A2M6YVB2_9BACT</name>
<comment type="caution">
    <text evidence="2">The sequence shown here is derived from an EMBL/GenBank/DDBJ whole genome shotgun (WGS) entry which is preliminary data.</text>
</comment>
<organism evidence="2 3">
    <name type="scientific">Candidatus Roizmanbacteria bacterium CG07_land_8_20_14_0_80_34_15</name>
    <dbReference type="NCBI Taxonomy" id="1974849"/>
    <lineage>
        <taxon>Bacteria</taxon>
        <taxon>Candidatus Roizmaniibacteriota</taxon>
    </lineage>
</organism>
<dbReference type="EMBL" id="PEWY01000024">
    <property type="protein sequence ID" value="PIU37416.1"/>
    <property type="molecule type" value="Genomic_DNA"/>
</dbReference>
<feature type="transmembrane region" description="Helical" evidence="1">
    <location>
        <begin position="205"/>
        <end position="231"/>
    </location>
</feature>
<evidence type="ECO:0000313" key="2">
    <source>
        <dbReference type="EMBL" id="PIU37416.1"/>
    </source>
</evidence>
<feature type="transmembrane region" description="Helical" evidence="1">
    <location>
        <begin position="172"/>
        <end position="193"/>
    </location>
</feature>
<protein>
    <submittedName>
        <fullName evidence="2">Uncharacterized protein</fullName>
    </submittedName>
</protein>
<keyword evidence="1" id="KW-0472">Membrane</keyword>
<dbReference type="AlphaFoldDB" id="A0A2M6YVB2"/>
<reference evidence="3" key="1">
    <citation type="submission" date="2017-09" db="EMBL/GenBank/DDBJ databases">
        <title>Depth-based differentiation of microbial function through sediment-hosted aquifers and enrichment of novel symbionts in the deep terrestrial subsurface.</title>
        <authorList>
            <person name="Probst A.J."/>
            <person name="Ladd B."/>
            <person name="Jarett J.K."/>
            <person name="Geller-Mcgrath D.E."/>
            <person name="Sieber C.M.K."/>
            <person name="Emerson J.B."/>
            <person name="Anantharaman K."/>
            <person name="Thomas B.C."/>
            <person name="Malmstrom R."/>
            <person name="Stieglmeier M."/>
            <person name="Klingl A."/>
            <person name="Woyke T."/>
            <person name="Ryan C.M."/>
            <person name="Banfield J.F."/>
        </authorList>
    </citation>
    <scope>NUCLEOTIDE SEQUENCE [LARGE SCALE GENOMIC DNA]</scope>
</reference>
<keyword evidence="1" id="KW-0812">Transmembrane</keyword>
<dbReference type="Proteomes" id="UP000230184">
    <property type="component" value="Unassembled WGS sequence"/>
</dbReference>
<keyword evidence="1" id="KW-1133">Transmembrane helix</keyword>
<proteinExistence type="predicted"/>